<accession>A0A9X2F5R4</accession>
<proteinExistence type="predicted"/>
<reference evidence="2" key="1">
    <citation type="submission" date="2022-06" db="EMBL/GenBank/DDBJ databases">
        <title>Aeoliella straminimaris, a novel planctomycete from sediments.</title>
        <authorList>
            <person name="Vitorino I.R."/>
            <person name="Lage O.M."/>
        </authorList>
    </citation>
    <scope>NUCLEOTIDE SEQUENCE</scope>
    <source>
        <strain evidence="2">ICT_H6.2</strain>
    </source>
</reference>
<gene>
    <name evidence="2" type="ORF">NG895_02110</name>
</gene>
<feature type="domain" description="Gene product 88" evidence="1">
    <location>
        <begin position="58"/>
        <end position="281"/>
    </location>
</feature>
<dbReference type="Pfam" id="PF17338">
    <property type="entry name" value="GP88"/>
    <property type="match status" value="1"/>
</dbReference>
<keyword evidence="3" id="KW-1185">Reference proteome</keyword>
<dbReference type="AlphaFoldDB" id="A0A9X2F5R4"/>
<dbReference type="RefSeq" id="WP_252850786.1">
    <property type="nucleotide sequence ID" value="NZ_JAMXLR010000006.1"/>
</dbReference>
<evidence type="ECO:0000259" key="1">
    <source>
        <dbReference type="Pfam" id="PF17338"/>
    </source>
</evidence>
<organism evidence="2 3">
    <name type="scientific">Aeoliella straminimaris</name>
    <dbReference type="NCBI Taxonomy" id="2954799"/>
    <lineage>
        <taxon>Bacteria</taxon>
        <taxon>Pseudomonadati</taxon>
        <taxon>Planctomycetota</taxon>
        <taxon>Planctomycetia</taxon>
        <taxon>Pirellulales</taxon>
        <taxon>Lacipirellulaceae</taxon>
        <taxon>Aeoliella</taxon>
    </lineage>
</organism>
<name>A0A9X2F5R4_9BACT</name>
<evidence type="ECO:0000313" key="2">
    <source>
        <dbReference type="EMBL" id="MCO6042690.1"/>
    </source>
</evidence>
<evidence type="ECO:0000313" key="3">
    <source>
        <dbReference type="Proteomes" id="UP001155241"/>
    </source>
</evidence>
<dbReference type="Proteomes" id="UP001155241">
    <property type="component" value="Unassembled WGS sequence"/>
</dbReference>
<dbReference type="EMBL" id="JAMXLR010000006">
    <property type="protein sequence ID" value="MCO6042690.1"/>
    <property type="molecule type" value="Genomic_DNA"/>
</dbReference>
<protein>
    <recommendedName>
        <fullName evidence="1">Gene product 88 domain-containing protein</fullName>
    </recommendedName>
</protein>
<dbReference type="InterPro" id="IPR020290">
    <property type="entry name" value="Gp88"/>
</dbReference>
<sequence>MQPATNQAKPSRLALFPSGDPNTAFGHLSPAEILKTYGHPRYLLSSSAKAKKCLLVRVLTRILYLTSGLFCSHADSCLYSCLAHTSGRMPMADCVRTRDQRTALYLESPELFIKRLHAEIALHEVEANRRGLQSAVRLNGGSDLLWERRHRELFFAAPDTQFFDYTKIPVRMNRFLAGEMPDNYHLTFSAGDANHDQAKRVLDKGGNVAVVFWPELPINWWGFPVLDGDTHDARFLDPAGSIVGLRAKGVARVDLAGFVVRPCPECNDGSELVLESMHEDTHRHTCHRCRRCRYQLRSRWMAPRRRHKDQLVQSKRREVVVAQCSNAKAA</sequence>
<comment type="caution">
    <text evidence="2">The sequence shown here is derived from an EMBL/GenBank/DDBJ whole genome shotgun (WGS) entry which is preliminary data.</text>
</comment>